<dbReference type="Proteomes" id="UP001218218">
    <property type="component" value="Unassembled WGS sequence"/>
</dbReference>
<comment type="caution">
    <text evidence="2">The sequence shown here is derived from an EMBL/GenBank/DDBJ whole genome shotgun (WGS) entry which is preliminary data.</text>
</comment>
<evidence type="ECO:0000313" key="2">
    <source>
        <dbReference type="EMBL" id="KAJ7368178.1"/>
    </source>
</evidence>
<dbReference type="SUPFAM" id="SSF81383">
    <property type="entry name" value="F-box domain"/>
    <property type="match status" value="1"/>
</dbReference>
<dbReference type="EMBL" id="JARIHO010000001">
    <property type="protein sequence ID" value="KAJ7368178.1"/>
    <property type="molecule type" value="Genomic_DNA"/>
</dbReference>
<reference evidence="2" key="1">
    <citation type="submission" date="2023-03" db="EMBL/GenBank/DDBJ databases">
        <title>Massive genome expansion in bonnet fungi (Mycena s.s.) driven by repeated elements and novel gene families across ecological guilds.</title>
        <authorList>
            <consortium name="Lawrence Berkeley National Laboratory"/>
            <person name="Harder C.B."/>
            <person name="Miyauchi S."/>
            <person name="Viragh M."/>
            <person name="Kuo A."/>
            <person name="Thoen E."/>
            <person name="Andreopoulos B."/>
            <person name="Lu D."/>
            <person name="Skrede I."/>
            <person name="Drula E."/>
            <person name="Henrissat B."/>
            <person name="Morin E."/>
            <person name="Kohler A."/>
            <person name="Barry K."/>
            <person name="LaButti K."/>
            <person name="Morin E."/>
            <person name="Salamov A."/>
            <person name="Lipzen A."/>
            <person name="Mereny Z."/>
            <person name="Hegedus B."/>
            <person name="Baldrian P."/>
            <person name="Stursova M."/>
            <person name="Weitz H."/>
            <person name="Taylor A."/>
            <person name="Grigoriev I.V."/>
            <person name="Nagy L.G."/>
            <person name="Martin F."/>
            <person name="Kauserud H."/>
        </authorList>
    </citation>
    <scope>NUCLEOTIDE SEQUENCE</scope>
    <source>
        <strain evidence="2">CBHHK002</strain>
    </source>
</reference>
<keyword evidence="3" id="KW-1185">Reference proteome</keyword>
<name>A0AAD7AUS3_9AGAR</name>
<gene>
    <name evidence="2" type="ORF">DFH08DRAFT_981703</name>
</gene>
<dbReference type="CDD" id="cd09917">
    <property type="entry name" value="F-box_SF"/>
    <property type="match status" value="1"/>
</dbReference>
<organism evidence="2 3">
    <name type="scientific">Mycena albidolilacea</name>
    <dbReference type="NCBI Taxonomy" id="1033008"/>
    <lineage>
        <taxon>Eukaryota</taxon>
        <taxon>Fungi</taxon>
        <taxon>Dikarya</taxon>
        <taxon>Basidiomycota</taxon>
        <taxon>Agaricomycotina</taxon>
        <taxon>Agaricomycetes</taxon>
        <taxon>Agaricomycetidae</taxon>
        <taxon>Agaricales</taxon>
        <taxon>Marasmiineae</taxon>
        <taxon>Mycenaceae</taxon>
        <taxon>Mycena</taxon>
    </lineage>
</organism>
<feature type="domain" description="F-box" evidence="1">
    <location>
        <begin position="1"/>
        <end position="48"/>
    </location>
</feature>
<evidence type="ECO:0000259" key="1">
    <source>
        <dbReference type="PROSITE" id="PS50181"/>
    </source>
</evidence>
<dbReference type="InterPro" id="IPR036047">
    <property type="entry name" value="F-box-like_dom_sf"/>
</dbReference>
<dbReference type="AlphaFoldDB" id="A0AAD7AUS3"/>
<accession>A0AAD7AUS3</accession>
<dbReference type="InterPro" id="IPR001810">
    <property type="entry name" value="F-box_dom"/>
</dbReference>
<evidence type="ECO:0000313" key="3">
    <source>
        <dbReference type="Proteomes" id="UP001218218"/>
    </source>
</evidence>
<protein>
    <recommendedName>
        <fullName evidence="1">F-box domain-containing protein</fullName>
    </recommendedName>
</protein>
<dbReference type="PROSITE" id="PS50181">
    <property type="entry name" value="FBOX"/>
    <property type="match status" value="1"/>
</dbReference>
<proteinExistence type="predicted"/>
<sequence>MTGLQNIPAELIEAVCHQLDVLSIVRLTQVSRQFWRIFGQSSALQYKVQLELAGLRDVCGKAGSASRLELLKAYQATWTTFECTRSTKTTVNMAGESWELVGNVLATYSSEKGFFFHRIPSALRQVPPAEWCITDLPVGVKDFSLDLSQDLLLVVELTSTSTVVHLLSLKTGTPHPLARNPHFSRDFDEPGALPEYCHCQIRIFGEYIGVMVQSESHDQVSLFVWEWKSGVMKQDVHRDDMTSFAFLDHRMLLIGILDSFSAELRVLEIEETRSDSEKIQSDSFKFSFELPAWSHHPEVAEIDMTIQTEPATSWATDSVLDEPFTTGHADRLFVVSFWTQDASFLLCVRLSTLLNLMEYPPADTKSRTMVWDEWGPANARMLRIPGLPDPWVCFVHGQRCVIQISPIRCQILDFNPLSTWGKCILHEKTVDNCSLVFQDPVTTWAPFTLTSIETSPSAAVMLAEDGIVTVSVDEDSCTIFSV</sequence>